<protein>
    <submittedName>
        <fullName evidence="2">Uncharacterized protein</fullName>
    </submittedName>
</protein>
<dbReference type="OrthoDB" id="5230947at2759"/>
<comment type="caution">
    <text evidence="2">The sequence shown here is derived from an EMBL/GenBank/DDBJ whole genome shotgun (WGS) entry which is preliminary data.</text>
</comment>
<accession>A0A8H8UG86</accession>
<keyword evidence="1" id="KW-1133">Transmembrane helix</keyword>
<dbReference type="AlphaFoldDB" id="A0A8H8UG86"/>
<reference evidence="2 3" key="1">
    <citation type="submission" date="2018-05" db="EMBL/GenBank/DDBJ databases">
        <title>Genome sequencing and assembly of the regulated plant pathogen Lachnellula willkommii and related sister species for the development of diagnostic species identification markers.</title>
        <authorList>
            <person name="Giroux E."/>
            <person name="Bilodeau G."/>
        </authorList>
    </citation>
    <scope>NUCLEOTIDE SEQUENCE [LARGE SCALE GENOMIC DNA]</scope>
    <source>
        <strain evidence="2 3">CBS 160.35</strain>
    </source>
</reference>
<evidence type="ECO:0000313" key="2">
    <source>
        <dbReference type="EMBL" id="TVY47214.1"/>
    </source>
</evidence>
<sequence>MGAVVSCIQSLCQTIGACLMAIVNGIASILQAIVGGIAAFFDIIISCVTCGRGGGRRRRGTSHV</sequence>
<dbReference type="Proteomes" id="UP000443090">
    <property type="component" value="Unassembled WGS sequence"/>
</dbReference>
<feature type="transmembrane region" description="Helical" evidence="1">
    <location>
        <begin position="29"/>
        <end position="50"/>
    </location>
</feature>
<proteinExistence type="predicted"/>
<keyword evidence="1" id="KW-0472">Membrane</keyword>
<evidence type="ECO:0000256" key="1">
    <source>
        <dbReference type="SAM" id="Phobius"/>
    </source>
</evidence>
<dbReference type="EMBL" id="QGMI01000104">
    <property type="protein sequence ID" value="TVY47214.1"/>
    <property type="molecule type" value="Genomic_DNA"/>
</dbReference>
<gene>
    <name evidence="2" type="ORF">LOCC1_G002421</name>
</gene>
<organism evidence="2 3">
    <name type="scientific">Lachnellula occidentalis</name>
    <dbReference type="NCBI Taxonomy" id="215460"/>
    <lineage>
        <taxon>Eukaryota</taxon>
        <taxon>Fungi</taxon>
        <taxon>Dikarya</taxon>
        <taxon>Ascomycota</taxon>
        <taxon>Pezizomycotina</taxon>
        <taxon>Leotiomycetes</taxon>
        <taxon>Helotiales</taxon>
        <taxon>Lachnaceae</taxon>
        <taxon>Lachnellula</taxon>
    </lineage>
</organism>
<keyword evidence="1" id="KW-0812">Transmembrane</keyword>
<evidence type="ECO:0000313" key="3">
    <source>
        <dbReference type="Proteomes" id="UP000443090"/>
    </source>
</evidence>
<keyword evidence="3" id="KW-1185">Reference proteome</keyword>
<name>A0A8H8UG86_9HELO</name>